<evidence type="ECO:0000313" key="2">
    <source>
        <dbReference type="Proteomes" id="UP000054078"/>
    </source>
</evidence>
<dbReference type="Pfam" id="PF12900">
    <property type="entry name" value="Pyridox_ox_2"/>
    <property type="match status" value="1"/>
</dbReference>
<organism evidence="1 2">
    <name type="scientific">Tractidigestivibacter scatoligenes</name>
    <name type="common">Olsenella scatoligenes</name>
    <dbReference type="NCBI Taxonomy" id="1299998"/>
    <lineage>
        <taxon>Bacteria</taxon>
        <taxon>Bacillati</taxon>
        <taxon>Actinomycetota</taxon>
        <taxon>Coriobacteriia</taxon>
        <taxon>Coriobacteriales</taxon>
        <taxon>Atopobiaceae</taxon>
        <taxon>Tractidigestivibacter</taxon>
    </lineage>
</organism>
<dbReference type="PANTHER" id="PTHR34071">
    <property type="entry name" value="5-NITROIMIDAZOLE ANTIBIOTICS RESISTANCE PROTEIN, NIMA-FAMILY-RELATED PROTEIN-RELATED"/>
    <property type="match status" value="1"/>
</dbReference>
<gene>
    <name evidence="1" type="ORF">AUL39_08880</name>
</gene>
<proteinExistence type="predicted"/>
<protein>
    <submittedName>
        <fullName evidence="1">5-nitroimidazole antibiotic resistance protein</fullName>
    </submittedName>
</protein>
<dbReference type="EMBL" id="LOJF01000011">
    <property type="protein sequence ID" value="KUH57799.1"/>
    <property type="molecule type" value="Genomic_DNA"/>
</dbReference>
<dbReference type="PANTHER" id="PTHR34071:SF2">
    <property type="entry name" value="FLAVIN-NUCLEOTIDE-BINDING PROTEIN"/>
    <property type="match status" value="1"/>
</dbReference>
<dbReference type="AlphaFoldDB" id="A0A100YU91"/>
<sequence length="155" mass="17678">MFRQMRRFKQQLAQEECEKILLSERRGVLAVHGEDGYPYGVPMDYLYEQGKIYFHGAKTGHKIDAIKADNRVSFTVFDQGVPVEGKVGPDVRSVIVFGRITLMKTTPESLEIARRLGEKYDPSGYVADEIKRTAERIQLLELSIDHMSGKRVNES</sequence>
<reference evidence="1 2" key="1">
    <citation type="submission" date="2015-12" db="EMBL/GenBank/DDBJ databases">
        <title>Draft Genome Sequence of Olsenella scatoligenes SK9K4T; a Producer of 3-Methylindole- (skatole) and 4-Methylphenol- (p-cresol) Isolated from Pig Feces.</title>
        <authorList>
            <person name="Li X."/>
            <person name="Borg B."/>
            <person name="Canibe N."/>
        </authorList>
    </citation>
    <scope>NUCLEOTIDE SEQUENCE [LARGE SCALE GENOMIC DNA]</scope>
    <source>
        <strain evidence="1 2">SK9K4</strain>
    </source>
</reference>
<dbReference type="Gene3D" id="2.30.110.10">
    <property type="entry name" value="Electron Transport, Fmn-binding Protein, Chain A"/>
    <property type="match status" value="1"/>
</dbReference>
<dbReference type="SUPFAM" id="SSF50475">
    <property type="entry name" value="FMN-binding split barrel"/>
    <property type="match status" value="1"/>
</dbReference>
<dbReference type="RefSeq" id="WP_059055467.1">
    <property type="nucleotide sequence ID" value="NZ_LOJF01000011.1"/>
</dbReference>
<comment type="caution">
    <text evidence="1">The sequence shown here is derived from an EMBL/GenBank/DDBJ whole genome shotgun (WGS) entry which is preliminary data.</text>
</comment>
<evidence type="ECO:0000313" key="1">
    <source>
        <dbReference type="EMBL" id="KUH57799.1"/>
    </source>
</evidence>
<dbReference type="InterPro" id="IPR024747">
    <property type="entry name" value="Pyridox_Oxase-rel"/>
</dbReference>
<keyword evidence="2" id="KW-1185">Reference proteome</keyword>
<dbReference type="OrthoDB" id="9794935at2"/>
<dbReference type="InterPro" id="IPR012349">
    <property type="entry name" value="Split_barrel_FMN-bd"/>
</dbReference>
<accession>A0A100YU91</accession>
<dbReference type="Proteomes" id="UP000054078">
    <property type="component" value="Unassembled WGS sequence"/>
</dbReference>
<name>A0A100YU91_TRASO</name>